<evidence type="ECO:0000313" key="2">
    <source>
        <dbReference type="EMBL" id="PWJ43408.1"/>
    </source>
</evidence>
<comment type="caution">
    <text evidence="2">The sequence shown here is derived from an EMBL/GenBank/DDBJ whole genome shotgun (WGS) entry which is preliminary data.</text>
</comment>
<dbReference type="AlphaFoldDB" id="A0A315ZEZ7"/>
<gene>
    <name evidence="2" type="ORF">BC781_102969</name>
</gene>
<reference evidence="2 3" key="1">
    <citation type="submission" date="2018-03" db="EMBL/GenBank/DDBJ databases">
        <title>Genomic Encyclopedia of Archaeal and Bacterial Type Strains, Phase II (KMG-II): from individual species to whole genera.</title>
        <authorList>
            <person name="Goeker M."/>
        </authorList>
    </citation>
    <scope>NUCLEOTIDE SEQUENCE [LARGE SCALE GENOMIC DNA]</scope>
    <source>
        <strain evidence="2 3">DSM 28229</strain>
    </source>
</reference>
<organism evidence="2 3">
    <name type="scientific">Sediminitomix flava</name>
    <dbReference type="NCBI Taxonomy" id="379075"/>
    <lineage>
        <taxon>Bacteria</taxon>
        <taxon>Pseudomonadati</taxon>
        <taxon>Bacteroidota</taxon>
        <taxon>Cytophagia</taxon>
        <taxon>Cytophagales</taxon>
        <taxon>Flammeovirgaceae</taxon>
        <taxon>Sediminitomix</taxon>
    </lineage>
</organism>
<dbReference type="InterPro" id="IPR025665">
    <property type="entry name" value="Beta-barrel_OMP_2"/>
</dbReference>
<keyword evidence="3" id="KW-1185">Reference proteome</keyword>
<sequence>MQNTHFWNKLYLRRKKIIFLSSTIFLTFCFQSVLAQSGLTIFRPKYDERKLHYGFHVGFFNESTNVKFVDDFLSNTLVTEDSLNGIQGKGNAGFSVGFILNYKLQDQWDLRFLPGVSLFERLISYNYPNQVIESSVQNTEINLPILIRYKSKRRRNHRVYIIGGLTPNFQVSTKTDDPPSESFEYKSFNLEATYGIGVDMYMQMFNFVPELRISHGLLNIHKQNDKNPVTDLVDRIYTHKISFILNFEG</sequence>
<name>A0A315ZEZ7_SEDFL</name>
<dbReference type="Pfam" id="PF13568">
    <property type="entry name" value="OMP_b-brl_2"/>
    <property type="match status" value="1"/>
</dbReference>
<proteinExistence type="predicted"/>
<dbReference type="EMBL" id="QGDO01000002">
    <property type="protein sequence ID" value="PWJ43408.1"/>
    <property type="molecule type" value="Genomic_DNA"/>
</dbReference>
<evidence type="ECO:0000259" key="1">
    <source>
        <dbReference type="Pfam" id="PF13568"/>
    </source>
</evidence>
<evidence type="ECO:0000313" key="3">
    <source>
        <dbReference type="Proteomes" id="UP000245535"/>
    </source>
</evidence>
<feature type="domain" description="Outer membrane protein beta-barrel" evidence="1">
    <location>
        <begin position="49"/>
        <end position="221"/>
    </location>
</feature>
<dbReference type="Proteomes" id="UP000245535">
    <property type="component" value="Unassembled WGS sequence"/>
</dbReference>
<accession>A0A315ZEZ7</accession>
<protein>
    <recommendedName>
        <fullName evidence="1">Outer membrane protein beta-barrel domain-containing protein</fullName>
    </recommendedName>
</protein>